<keyword evidence="5" id="KW-1185">Reference proteome</keyword>
<dbReference type="GO" id="GO:0017000">
    <property type="term" value="P:antibiotic biosynthetic process"/>
    <property type="evidence" value="ECO:0007669"/>
    <property type="project" value="UniProtKB-ARBA"/>
</dbReference>
<dbReference type="SUPFAM" id="SSF53474">
    <property type="entry name" value="alpha/beta-Hydrolases"/>
    <property type="match status" value="1"/>
</dbReference>
<protein>
    <recommendedName>
        <fullName evidence="3">Alpha/beta hydrolase fold-3 domain-containing protein</fullName>
    </recommendedName>
</protein>
<evidence type="ECO:0000259" key="3">
    <source>
        <dbReference type="Pfam" id="PF07859"/>
    </source>
</evidence>
<sequence length="301" mass="33390">MPSLWTYCYLKVVATLLRTVVALEGFFANPPKPRPTAIRHIASRDAGRTIKIHVYRPSQATTGPSPVLINFHGSGFLLPMHGGDEEFCQLVRQQTQYTVLDVRYRLAPEHPFPAALNDVEDAINYVLGQEDEFDRSHIALSGFSAGGNLALAAAAVLFPPNTFRALLAYYPVLDMATDAARKVPPNLGGKRPAIPVPVSRFFNRCYVPPGVDKRDPRISPKYAALDRFPTRMLIITAAADSLALEAEEIAQKIQALPDRYVVSERMAGCIHAWDKRTKPRTPEREARDRAYALAVDVLNEV</sequence>
<feature type="domain" description="Alpha/beta hydrolase fold-3" evidence="3">
    <location>
        <begin position="68"/>
        <end position="273"/>
    </location>
</feature>
<feature type="signal peptide" evidence="2">
    <location>
        <begin position="1"/>
        <end position="22"/>
    </location>
</feature>
<dbReference type="GO" id="GO:0072330">
    <property type="term" value="P:monocarboxylic acid biosynthetic process"/>
    <property type="evidence" value="ECO:0007669"/>
    <property type="project" value="UniProtKB-ARBA"/>
</dbReference>
<dbReference type="PhylomeDB" id="S8AY20"/>
<dbReference type="InterPro" id="IPR050300">
    <property type="entry name" value="GDXG_lipolytic_enzyme"/>
</dbReference>
<keyword evidence="1" id="KW-0378">Hydrolase</keyword>
<dbReference type="PANTHER" id="PTHR48081">
    <property type="entry name" value="AB HYDROLASE SUPERFAMILY PROTEIN C4A8.06C"/>
    <property type="match status" value="1"/>
</dbReference>
<dbReference type="InterPro" id="IPR013094">
    <property type="entry name" value="AB_hydrolase_3"/>
</dbReference>
<organism evidence="4 5">
    <name type="scientific">Penicillium oxalicum (strain 114-2 / CGMCC 5302)</name>
    <name type="common">Penicillium decumbens</name>
    <dbReference type="NCBI Taxonomy" id="933388"/>
    <lineage>
        <taxon>Eukaryota</taxon>
        <taxon>Fungi</taxon>
        <taxon>Dikarya</taxon>
        <taxon>Ascomycota</taxon>
        <taxon>Pezizomycotina</taxon>
        <taxon>Eurotiomycetes</taxon>
        <taxon>Eurotiomycetidae</taxon>
        <taxon>Eurotiales</taxon>
        <taxon>Aspergillaceae</taxon>
        <taxon>Penicillium</taxon>
    </lineage>
</organism>
<dbReference type="Gene3D" id="3.40.50.1820">
    <property type="entry name" value="alpha/beta hydrolase"/>
    <property type="match status" value="1"/>
</dbReference>
<reference evidence="4 5" key="1">
    <citation type="journal article" date="2013" name="PLoS ONE">
        <title>Genomic and secretomic analyses reveal unique features of the lignocellulolytic enzyme system of Penicillium decumbens.</title>
        <authorList>
            <person name="Liu G."/>
            <person name="Zhang L."/>
            <person name="Wei X."/>
            <person name="Zou G."/>
            <person name="Qin Y."/>
            <person name="Ma L."/>
            <person name="Li J."/>
            <person name="Zheng H."/>
            <person name="Wang S."/>
            <person name="Wang C."/>
            <person name="Xun L."/>
            <person name="Zhao G.-P."/>
            <person name="Zhou Z."/>
            <person name="Qu Y."/>
        </authorList>
    </citation>
    <scope>NUCLEOTIDE SEQUENCE [LARGE SCALE GENOMIC DNA]</scope>
    <source>
        <strain evidence="5">114-2 / CGMCC 5302</strain>
    </source>
</reference>
<feature type="chain" id="PRO_5004548809" description="Alpha/beta hydrolase fold-3 domain-containing protein" evidence="2">
    <location>
        <begin position="23"/>
        <end position="301"/>
    </location>
</feature>
<dbReference type="eggNOG" id="KOG1515">
    <property type="taxonomic scope" value="Eukaryota"/>
</dbReference>
<dbReference type="AlphaFoldDB" id="S8AY20"/>
<evidence type="ECO:0000313" key="5">
    <source>
        <dbReference type="Proteomes" id="UP000019376"/>
    </source>
</evidence>
<dbReference type="GO" id="GO:0016787">
    <property type="term" value="F:hydrolase activity"/>
    <property type="evidence" value="ECO:0007669"/>
    <property type="project" value="UniProtKB-KW"/>
</dbReference>
<dbReference type="Pfam" id="PF07859">
    <property type="entry name" value="Abhydrolase_3"/>
    <property type="match status" value="1"/>
</dbReference>
<dbReference type="Proteomes" id="UP000019376">
    <property type="component" value="Unassembled WGS sequence"/>
</dbReference>
<dbReference type="HOGENOM" id="CLU_012494_3_0_1"/>
<gene>
    <name evidence="4" type="ORF">PDE_01771</name>
</gene>
<dbReference type="OrthoDB" id="408631at2759"/>
<dbReference type="InterPro" id="IPR029058">
    <property type="entry name" value="AB_hydrolase_fold"/>
</dbReference>
<dbReference type="EMBL" id="KB644409">
    <property type="protein sequence ID" value="EPS26832.1"/>
    <property type="molecule type" value="Genomic_DNA"/>
</dbReference>
<evidence type="ECO:0000256" key="1">
    <source>
        <dbReference type="ARBA" id="ARBA00022801"/>
    </source>
</evidence>
<evidence type="ECO:0000256" key="2">
    <source>
        <dbReference type="SAM" id="SignalP"/>
    </source>
</evidence>
<dbReference type="PANTHER" id="PTHR48081:SF8">
    <property type="entry name" value="ALPHA_BETA HYDROLASE FOLD-3 DOMAIN-CONTAINING PROTEIN-RELATED"/>
    <property type="match status" value="1"/>
</dbReference>
<proteinExistence type="predicted"/>
<keyword evidence="2" id="KW-0732">Signal</keyword>
<dbReference type="STRING" id="933388.S8AY20"/>
<evidence type="ECO:0000313" key="4">
    <source>
        <dbReference type="EMBL" id="EPS26832.1"/>
    </source>
</evidence>
<name>S8AY20_PENO1</name>
<accession>S8AY20</accession>